<keyword evidence="1" id="KW-0732">Signal</keyword>
<feature type="signal peptide" evidence="1">
    <location>
        <begin position="1"/>
        <end position="20"/>
    </location>
</feature>
<reference evidence="2" key="1">
    <citation type="submission" date="2016-08" db="EMBL/GenBank/DDBJ databases">
        <authorList>
            <person name="Seilhamer J.J."/>
        </authorList>
    </citation>
    <scope>NUCLEOTIDE SEQUENCE</scope>
    <source>
        <strain evidence="2">86</strain>
    </source>
</reference>
<name>A0A212M1H8_9FIRM</name>
<dbReference type="Pfam" id="PF06082">
    <property type="entry name" value="YjbH"/>
    <property type="match status" value="1"/>
</dbReference>
<gene>
    <name evidence="2" type="ORF">KL86SPO_70438</name>
</gene>
<dbReference type="EMBL" id="FMJE01000007">
    <property type="protein sequence ID" value="SCM83580.1"/>
    <property type="molecule type" value="Genomic_DNA"/>
</dbReference>
<protein>
    <recommendedName>
        <fullName evidence="3">Exopolysaccharide biosynthesis protein YbjH</fullName>
    </recommendedName>
</protein>
<organism evidence="2">
    <name type="scientific">uncultured Sporomusa sp</name>
    <dbReference type="NCBI Taxonomy" id="307249"/>
    <lineage>
        <taxon>Bacteria</taxon>
        <taxon>Bacillati</taxon>
        <taxon>Bacillota</taxon>
        <taxon>Negativicutes</taxon>
        <taxon>Selenomonadales</taxon>
        <taxon>Sporomusaceae</taxon>
        <taxon>Sporomusa</taxon>
        <taxon>environmental samples</taxon>
    </lineage>
</organism>
<dbReference type="InterPro" id="IPR010344">
    <property type="entry name" value="YbjH"/>
</dbReference>
<evidence type="ECO:0008006" key="3">
    <source>
        <dbReference type="Google" id="ProtNLM"/>
    </source>
</evidence>
<evidence type="ECO:0000313" key="2">
    <source>
        <dbReference type="EMBL" id="SCM83580.1"/>
    </source>
</evidence>
<sequence>MKRTILAAAVVLLAAAPAYAAPSINGSTGLINTPTADVLQEGQFSLGYYHLKEGGVGALNLNLAKNLELGVAGFRYDSDVSKDNETLVNFKYSLLSETVLTPGLAVGVEDIGNDAKRTHYAAASKALPFGFRLHAGVGDGRYDGVFAAIEKTISPIGAVTGNNIFPATTLIAEWDGDRMNYGARMAIVPGLKIDAGWRHSETYIGLSYTY</sequence>
<proteinExistence type="predicted"/>
<dbReference type="RefSeq" id="WP_288185961.1">
    <property type="nucleotide sequence ID" value="NZ_LT608335.1"/>
</dbReference>
<dbReference type="AlphaFoldDB" id="A0A212M1H8"/>
<feature type="chain" id="PRO_5012600659" description="Exopolysaccharide biosynthesis protein YbjH" evidence="1">
    <location>
        <begin position="21"/>
        <end position="210"/>
    </location>
</feature>
<accession>A0A212M1H8</accession>
<evidence type="ECO:0000256" key="1">
    <source>
        <dbReference type="SAM" id="SignalP"/>
    </source>
</evidence>